<name>A0A7C3QUR9_9BACT</name>
<dbReference type="AlphaFoldDB" id="A0A7C3QUR9"/>
<reference evidence="1" key="1">
    <citation type="journal article" date="2020" name="mSystems">
        <title>Genome- and Community-Level Interaction Insights into Carbon Utilization and Element Cycling Functions of Hydrothermarchaeota in Hydrothermal Sediment.</title>
        <authorList>
            <person name="Zhou Z."/>
            <person name="Liu Y."/>
            <person name="Xu W."/>
            <person name="Pan J."/>
            <person name="Luo Z.H."/>
            <person name="Li M."/>
        </authorList>
    </citation>
    <scope>NUCLEOTIDE SEQUENCE [LARGE SCALE GENOMIC DNA]</scope>
    <source>
        <strain evidence="1">SpSt-902</strain>
    </source>
</reference>
<gene>
    <name evidence="1" type="ORF">ENX03_00370</name>
</gene>
<dbReference type="EMBL" id="DTMM01000006">
    <property type="protein sequence ID" value="HFT92396.1"/>
    <property type="molecule type" value="Genomic_DNA"/>
</dbReference>
<protein>
    <submittedName>
        <fullName evidence="1">Uncharacterized protein</fullName>
    </submittedName>
</protein>
<evidence type="ECO:0000313" key="1">
    <source>
        <dbReference type="EMBL" id="HFT92396.1"/>
    </source>
</evidence>
<sequence>MIEARILWVETRTLANIQRLKSFFSLKNEGVDFYGSPVIPSEPPQPMPTPVGPPATLSDLTRSAHEGMGAALGGISRTPGEEAIGTGIHQMAYQASPQGALRLGADTQGHIYQMLLSIHKDLLYLLKEQSSSLGLEGQVIEQTRKRNAIDQIRVRSEIPAWIMFR</sequence>
<organism evidence="1">
    <name type="scientific">Leptospirillum ferriphilum</name>
    <dbReference type="NCBI Taxonomy" id="178606"/>
    <lineage>
        <taxon>Bacteria</taxon>
        <taxon>Pseudomonadati</taxon>
        <taxon>Nitrospirota</taxon>
        <taxon>Nitrospiria</taxon>
        <taxon>Nitrospirales</taxon>
        <taxon>Nitrospiraceae</taxon>
        <taxon>Leptospirillum</taxon>
    </lineage>
</organism>
<proteinExistence type="predicted"/>
<accession>A0A7C3QUR9</accession>
<comment type="caution">
    <text evidence="1">The sequence shown here is derived from an EMBL/GenBank/DDBJ whole genome shotgun (WGS) entry which is preliminary data.</text>
</comment>